<organism evidence="8 9">
    <name type="scientific">Tulasnella calospora MUT 4182</name>
    <dbReference type="NCBI Taxonomy" id="1051891"/>
    <lineage>
        <taxon>Eukaryota</taxon>
        <taxon>Fungi</taxon>
        <taxon>Dikarya</taxon>
        <taxon>Basidiomycota</taxon>
        <taxon>Agaricomycotina</taxon>
        <taxon>Agaricomycetes</taxon>
        <taxon>Cantharellales</taxon>
        <taxon>Tulasnellaceae</taxon>
        <taxon>Tulasnella</taxon>
    </lineage>
</organism>
<dbReference type="InterPro" id="IPR017380">
    <property type="entry name" value="Hist_AcTrfase_B-typ_cat-su"/>
</dbReference>
<dbReference type="InterPro" id="IPR019467">
    <property type="entry name" value="Hat1_N"/>
</dbReference>
<evidence type="ECO:0000313" key="8">
    <source>
        <dbReference type="EMBL" id="KIO17920.1"/>
    </source>
</evidence>
<feature type="non-terminal residue" evidence="8">
    <location>
        <position position="1"/>
    </location>
</feature>
<feature type="domain" description="Histone acetyl transferase HAT1 N-terminal" evidence="7">
    <location>
        <begin position="2"/>
        <end position="119"/>
    </location>
</feature>
<evidence type="ECO:0000256" key="3">
    <source>
        <dbReference type="ARBA" id="ARBA00021268"/>
    </source>
</evidence>
<proteinExistence type="inferred from homology"/>
<dbReference type="InterPro" id="IPR037113">
    <property type="entry name" value="Hat1_N_sf"/>
</dbReference>
<dbReference type="InterPro" id="IPR016181">
    <property type="entry name" value="Acyl_CoA_acyltransferase"/>
</dbReference>
<evidence type="ECO:0000313" key="9">
    <source>
        <dbReference type="Proteomes" id="UP000054248"/>
    </source>
</evidence>
<protein>
    <recommendedName>
        <fullName evidence="3">Histone acetyltransferase type B catalytic subunit</fullName>
        <ecNumber evidence="2">2.3.1.48</ecNumber>
    </recommendedName>
</protein>
<evidence type="ECO:0000256" key="5">
    <source>
        <dbReference type="ARBA" id="ARBA00023315"/>
    </source>
</evidence>
<keyword evidence="5" id="KW-0012">Acyltransferase</keyword>
<comment type="similarity">
    <text evidence="1">Belongs to the HAT1 family.</text>
</comment>
<dbReference type="AlphaFoldDB" id="A0A0C3PT34"/>
<reference evidence="9" key="2">
    <citation type="submission" date="2015-01" db="EMBL/GenBank/DDBJ databases">
        <title>Evolutionary Origins and Diversification of the Mycorrhizal Mutualists.</title>
        <authorList>
            <consortium name="DOE Joint Genome Institute"/>
            <consortium name="Mycorrhizal Genomics Consortium"/>
            <person name="Kohler A."/>
            <person name="Kuo A."/>
            <person name="Nagy L.G."/>
            <person name="Floudas D."/>
            <person name="Copeland A."/>
            <person name="Barry K.W."/>
            <person name="Cichocki N."/>
            <person name="Veneault-Fourrey C."/>
            <person name="LaButti K."/>
            <person name="Lindquist E.A."/>
            <person name="Lipzen A."/>
            <person name="Lundell T."/>
            <person name="Morin E."/>
            <person name="Murat C."/>
            <person name="Riley R."/>
            <person name="Ohm R."/>
            <person name="Sun H."/>
            <person name="Tunlid A."/>
            <person name="Henrissat B."/>
            <person name="Grigoriev I.V."/>
            <person name="Hibbett D.S."/>
            <person name="Martin F."/>
        </authorList>
    </citation>
    <scope>NUCLEOTIDE SEQUENCE [LARGE SCALE GENOMIC DNA]</scope>
    <source>
        <strain evidence="9">MUT 4182</strain>
    </source>
</reference>
<dbReference type="GO" id="GO:0031509">
    <property type="term" value="P:subtelomeric heterochromatin formation"/>
    <property type="evidence" value="ECO:0007669"/>
    <property type="project" value="InterPro"/>
</dbReference>
<dbReference type="GO" id="GO:0004402">
    <property type="term" value="F:histone acetyltransferase activity"/>
    <property type="evidence" value="ECO:0007669"/>
    <property type="project" value="InterPro"/>
</dbReference>
<evidence type="ECO:0000256" key="2">
    <source>
        <dbReference type="ARBA" id="ARBA00013184"/>
    </source>
</evidence>
<evidence type="ECO:0000256" key="1">
    <source>
        <dbReference type="ARBA" id="ARBA00010543"/>
    </source>
</evidence>
<keyword evidence="4" id="KW-0808">Transferase</keyword>
<evidence type="ECO:0000256" key="6">
    <source>
        <dbReference type="ARBA" id="ARBA00048017"/>
    </source>
</evidence>
<gene>
    <name evidence="8" type="ORF">M407DRAFT_32411</name>
</gene>
<keyword evidence="9" id="KW-1185">Reference proteome</keyword>
<reference evidence="8 9" key="1">
    <citation type="submission" date="2014-04" db="EMBL/GenBank/DDBJ databases">
        <authorList>
            <consortium name="DOE Joint Genome Institute"/>
            <person name="Kuo A."/>
            <person name="Girlanda M."/>
            <person name="Perotto S."/>
            <person name="Kohler A."/>
            <person name="Nagy L.G."/>
            <person name="Floudas D."/>
            <person name="Copeland A."/>
            <person name="Barry K.W."/>
            <person name="Cichocki N."/>
            <person name="Veneault-Fourrey C."/>
            <person name="LaButti K."/>
            <person name="Lindquist E.A."/>
            <person name="Lipzen A."/>
            <person name="Lundell T."/>
            <person name="Morin E."/>
            <person name="Murat C."/>
            <person name="Sun H."/>
            <person name="Tunlid A."/>
            <person name="Henrissat B."/>
            <person name="Grigoriev I.V."/>
            <person name="Hibbett D.S."/>
            <person name="Martin F."/>
            <person name="Nordberg H.P."/>
            <person name="Cantor M.N."/>
            <person name="Hua S.X."/>
        </authorList>
    </citation>
    <scope>NUCLEOTIDE SEQUENCE [LARGE SCALE GENOMIC DNA]</scope>
    <source>
        <strain evidence="8 9">MUT 4182</strain>
    </source>
</reference>
<dbReference type="Gene3D" id="3.40.630.30">
    <property type="match status" value="1"/>
</dbReference>
<dbReference type="Pfam" id="PF10394">
    <property type="entry name" value="Hat1_N"/>
    <property type="match status" value="1"/>
</dbReference>
<dbReference type="Gene3D" id="3.90.360.10">
    <property type="entry name" value="Histone acetyl transferase 1 (HAT1), N-terminal domain"/>
    <property type="match status" value="1"/>
</dbReference>
<evidence type="ECO:0000256" key="4">
    <source>
        <dbReference type="ARBA" id="ARBA00022679"/>
    </source>
</evidence>
<dbReference type="EC" id="2.3.1.48" evidence="2"/>
<dbReference type="GO" id="GO:0000781">
    <property type="term" value="C:chromosome, telomeric region"/>
    <property type="evidence" value="ECO:0007669"/>
    <property type="project" value="GOC"/>
</dbReference>
<dbReference type="SUPFAM" id="SSF55729">
    <property type="entry name" value="Acyl-CoA N-acyltransferases (Nat)"/>
    <property type="match status" value="1"/>
</dbReference>
<dbReference type="HOGENOM" id="CLU_1478536_0_0_1"/>
<comment type="catalytic activity">
    <reaction evidence="6">
        <text>L-lysyl-[protein] + acetyl-CoA = N(6)-acetyl-L-lysyl-[protein] + CoA + H(+)</text>
        <dbReference type="Rhea" id="RHEA:45948"/>
        <dbReference type="Rhea" id="RHEA-COMP:9752"/>
        <dbReference type="Rhea" id="RHEA-COMP:10731"/>
        <dbReference type="ChEBI" id="CHEBI:15378"/>
        <dbReference type="ChEBI" id="CHEBI:29969"/>
        <dbReference type="ChEBI" id="CHEBI:57287"/>
        <dbReference type="ChEBI" id="CHEBI:57288"/>
        <dbReference type="ChEBI" id="CHEBI:61930"/>
        <dbReference type="EC" id="2.3.1.48"/>
    </reaction>
</comment>
<accession>A0A0C3PT34</accession>
<dbReference type="OrthoDB" id="10253098at2759"/>
<name>A0A0C3PT34_9AGAM</name>
<dbReference type="STRING" id="1051891.A0A0C3PT34"/>
<dbReference type="Proteomes" id="UP000054248">
    <property type="component" value="Unassembled WGS sequence"/>
</dbReference>
<dbReference type="EMBL" id="KN823331">
    <property type="protein sequence ID" value="KIO17920.1"/>
    <property type="molecule type" value="Genomic_DNA"/>
</dbReference>
<evidence type="ECO:0000259" key="7">
    <source>
        <dbReference type="Pfam" id="PF10394"/>
    </source>
</evidence>
<sequence>SKISGAGSQVADDVEGTLYKFIPADYLKNEEEFQKRVDKDATAFKPLGTKIYSYARPAEGKSGAKGKGKGKAAAEKGFATASVDDEDAVVYEVYWANWETPGFREYHRRMQLFVLLYIEGGSYIQEDEDKWEFVVLFEKRRRRDEARTPVYHFVGYSSLYSFYCWPDKVRLRLRFVECALSCH</sequence>
<dbReference type="PANTHER" id="PTHR12046">
    <property type="entry name" value="HISTONE ACETYLTRANSFERASE TYPE B CATALYTIC SUBUNIT"/>
    <property type="match status" value="1"/>
</dbReference>
<dbReference type="GO" id="GO:0005634">
    <property type="term" value="C:nucleus"/>
    <property type="evidence" value="ECO:0007669"/>
    <property type="project" value="InterPro"/>
</dbReference>